<evidence type="ECO:0000256" key="1">
    <source>
        <dbReference type="ARBA" id="ARBA00004651"/>
    </source>
</evidence>
<dbReference type="VEuPathDB" id="VectorBase:MDOA006078"/>
<evidence type="ECO:0000256" key="3">
    <source>
        <dbReference type="ARBA" id="ARBA00022692"/>
    </source>
</evidence>
<dbReference type="GO" id="GO:0030424">
    <property type="term" value="C:axon"/>
    <property type="evidence" value="ECO:0007669"/>
    <property type="project" value="TreeGrafter"/>
</dbReference>
<dbReference type="GO" id="GO:0043025">
    <property type="term" value="C:neuronal cell body"/>
    <property type="evidence" value="ECO:0007669"/>
    <property type="project" value="TreeGrafter"/>
</dbReference>
<dbReference type="eggNOG" id="ENOG502T83R">
    <property type="taxonomic scope" value="Eukaryota"/>
</dbReference>
<reference evidence="9" key="1">
    <citation type="submission" date="2020-05" db="UniProtKB">
        <authorList>
            <consortium name="EnsemblMetazoa"/>
        </authorList>
    </citation>
    <scope>IDENTIFICATION</scope>
    <source>
        <strain evidence="9">Aabys</strain>
    </source>
</reference>
<comment type="similarity">
    <text evidence="8">Belongs to the insect chemoreceptor superfamily. Gustatory receptor (GR) family.</text>
</comment>
<evidence type="ECO:0000256" key="6">
    <source>
        <dbReference type="ARBA" id="ARBA00023170"/>
    </source>
</evidence>
<feature type="transmembrane region" description="Helical" evidence="8">
    <location>
        <begin position="452"/>
        <end position="472"/>
    </location>
</feature>
<evidence type="ECO:0000256" key="7">
    <source>
        <dbReference type="ARBA" id="ARBA00023224"/>
    </source>
</evidence>
<dbReference type="STRING" id="7370.A0A1I8ML70"/>
<evidence type="ECO:0000313" key="9">
    <source>
        <dbReference type="EnsemblMetazoa" id="MDOA006078-PA"/>
    </source>
</evidence>
<evidence type="ECO:0000256" key="4">
    <source>
        <dbReference type="ARBA" id="ARBA00022989"/>
    </source>
</evidence>
<feature type="transmembrane region" description="Helical" evidence="8">
    <location>
        <begin position="346"/>
        <end position="369"/>
    </location>
</feature>
<dbReference type="InterPro" id="IPR013604">
    <property type="entry name" value="7TM_chemorcpt"/>
</dbReference>
<evidence type="ECO:0000256" key="8">
    <source>
        <dbReference type="RuleBase" id="RU363108"/>
    </source>
</evidence>
<accession>A0A1I8ML70</accession>
<feature type="transmembrane region" description="Helical" evidence="8">
    <location>
        <begin position="250"/>
        <end position="278"/>
    </location>
</feature>
<keyword evidence="2 8" id="KW-1003">Cell membrane</keyword>
<keyword evidence="4 8" id="KW-1133">Transmembrane helix</keyword>
<dbReference type="GO" id="GO:0050909">
    <property type="term" value="P:sensory perception of taste"/>
    <property type="evidence" value="ECO:0007669"/>
    <property type="project" value="InterPro"/>
</dbReference>
<feature type="transmembrane region" description="Helical" evidence="8">
    <location>
        <begin position="122"/>
        <end position="139"/>
    </location>
</feature>
<feature type="transmembrane region" description="Helical" evidence="8">
    <location>
        <begin position="214"/>
        <end position="230"/>
    </location>
</feature>
<evidence type="ECO:0000256" key="2">
    <source>
        <dbReference type="ARBA" id="ARBA00022475"/>
    </source>
</evidence>
<dbReference type="GO" id="GO:0007165">
    <property type="term" value="P:signal transduction"/>
    <property type="evidence" value="ECO:0007669"/>
    <property type="project" value="UniProtKB-KW"/>
</dbReference>
<dbReference type="GO" id="GO:0005886">
    <property type="term" value="C:plasma membrane"/>
    <property type="evidence" value="ECO:0007669"/>
    <property type="project" value="UniProtKB-SubCell"/>
</dbReference>
<feature type="transmembrane region" description="Helical" evidence="8">
    <location>
        <begin position="159"/>
        <end position="178"/>
    </location>
</feature>
<name>A0A1I8ML70_MUSDO</name>
<organism evidence="9">
    <name type="scientific">Musca domestica</name>
    <name type="common">House fly</name>
    <dbReference type="NCBI Taxonomy" id="7370"/>
    <lineage>
        <taxon>Eukaryota</taxon>
        <taxon>Metazoa</taxon>
        <taxon>Ecdysozoa</taxon>
        <taxon>Arthropoda</taxon>
        <taxon>Hexapoda</taxon>
        <taxon>Insecta</taxon>
        <taxon>Pterygota</taxon>
        <taxon>Neoptera</taxon>
        <taxon>Endopterygota</taxon>
        <taxon>Diptera</taxon>
        <taxon>Brachycera</taxon>
        <taxon>Muscomorpha</taxon>
        <taxon>Muscoidea</taxon>
        <taxon>Muscidae</taxon>
        <taxon>Musca</taxon>
    </lineage>
</organism>
<dbReference type="Pfam" id="PF08395">
    <property type="entry name" value="7tm_7"/>
    <property type="match status" value="1"/>
</dbReference>
<comment type="function">
    <text evidence="8">Gustatory receptor which mediates acceptance or avoidance behavior, depending on its substrates.</text>
</comment>
<feature type="transmembrane region" description="Helical" evidence="8">
    <location>
        <begin position="381"/>
        <end position="400"/>
    </location>
</feature>
<protein>
    <recommendedName>
        <fullName evidence="8">Gustatory receptor</fullName>
    </recommendedName>
</protein>
<proteinExistence type="inferred from homology"/>
<dbReference type="AlphaFoldDB" id="A0A1I8ML70"/>
<dbReference type="VEuPathDB" id="VectorBase:MDOMA2_019372"/>
<comment type="subcellular location">
    <subcellularLocation>
        <location evidence="1 8">Cell membrane</location>
        <topology evidence="1 8">Multi-pass membrane protein</topology>
    </subcellularLocation>
</comment>
<dbReference type="GO" id="GO:0030425">
    <property type="term" value="C:dendrite"/>
    <property type="evidence" value="ECO:0007669"/>
    <property type="project" value="TreeGrafter"/>
</dbReference>
<dbReference type="EnsemblMetazoa" id="MDOA006078-RA">
    <property type="protein sequence ID" value="MDOA006078-PA"/>
    <property type="gene ID" value="MDOA006078"/>
</dbReference>
<keyword evidence="7 8" id="KW-0807">Transducer</keyword>
<keyword evidence="5 8" id="KW-0472">Membrane</keyword>
<evidence type="ECO:0000256" key="5">
    <source>
        <dbReference type="ARBA" id="ARBA00023136"/>
    </source>
</evidence>
<dbReference type="PANTHER" id="PTHR21143:SF133">
    <property type="entry name" value="GUSTATORY AND PHEROMONE RECEPTOR 32A-RELATED"/>
    <property type="match status" value="1"/>
</dbReference>
<dbReference type="GO" id="GO:0007635">
    <property type="term" value="P:chemosensory behavior"/>
    <property type="evidence" value="ECO:0007669"/>
    <property type="project" value="TreeGrafter"/>
</dbReference>
<keyword evidence="3 8" id="KW-0812">Transmembrane</keyword>
<dbReference type="VEuPathDB" id="VectorBase:MDOMA2_005987"/>
<dbReference type="PANTHER" id="PTHR21143">
    <property type="entry name" value="INVERTEBRATE GUSTATORY RECEPTOR"/>
    <property type="match status" value="1"/>
</dbReference>
<sequence>MTDDKKWNREIELFLHRRSLNEFKLNIFGMFDVSNALTLAFISGILTSRGKPHIRDISCHCVQQVTMNDFESIAKAKPQEPERPQRYTKWILLGLFNYGRFLDIINCQWDAKQLQMRPVNKVYKTVTSILRVFIVIVYWDVVPDVLKSFLNERRGFVNLFSMFQVTSVVAFSVGLFLMKVRDSFKIIQLINRFVRLNIKVAQLSQNSFSLCKKSISLFFLKSIITLLGYINEMPHMLEVQGLNINSSVNIVIGVYLWLGSMYVLDACYLGFLMLTLMYGNLGSHLQKMLNNMKHVEGGSLVGSSLTTYNRMKLLCDYSEKLDELSAVYTNLYNITKDFVHIFQWNILYYIYYNFMVIFLLLNHCIWQYIRSNFIDFTEIMFVFVKIANLVLMIMCANDTVEKSEMVNQLNLDIVCSDIDARWDTSVETFLSQRKVENLEIKVFGFFTLNNEFILMMLSAIITYLFFIIQFGMSGGFGTSSMGGES</sequence>
<keyword evidence="6 8" id="KW-0675">Receptor</keyword>
<dbReference type="GO" id="GO:0008049">
    <property type="term" value="P:male courtship behavior"/>
    <property type="evidence" value="ECO:0007669"/>
    <property type="project" value="TreeGrafter"/>
</dbReference>